<dbReference type="InterPro" id="IPR041457">
    <property type="entry name" value="CxC2_KDZ-assoc"/>
</dbReference>
<proteinExistence type="predicted"/>
<evidence type="ECO:0000313" key="3">
    <source>
        <dbReference type="Proteomes" id="UP001362999"/>
    </source>
</evidence>
<evidence type="ECO:0000313" key="2">
    <source>
        <dbReference type="EMBL" id="KAK7000635.1"/>
    </source>
</evidence>
<gene>
    <name evidence="2" type="ORF">R3P38DRAFT_3218918</name>
</gene>
<sequence>MSQPRRGRPANALLALGDLEDESNVDNLAVTGDKGIYISLDGQRREEELFNVSHKKRRLDPANLDDQLAQWIPVPDHDFTEDNARDLPEGEVMEAEKRLGKRKEYTSSRDPMSLWRPLMGDFLSEIMRHEGLGDDANAPRCAVCGSSGDIRLFKCEDCGQHLQCESCCIEHHRRTPLHMVKEWNGRFWEQRTLADMGLVYQLGHGGFPCLYPDTPRKMVVIEAPVIHQIRVAFCKCSKADCADNLEQLLRNAWYPATVTDPGTCATFRSLESFRLYNVVGNLNVHDYITALERMTDASAVSGMSWVPVY</sequence>
<name>A0AAW0A389_9AGAR</name>
<comment type="caution">
    <text evidence="2">The sequence shown here is derived from an EMBL/GenBank/DDBJ whole genome shotgun (WGS) entry which is preliminary data.</text>
</comment>
<feature type="domain" description="CxC2-like cysteine cluster KDZ transposase-associated" evidence="1">
    <location>
        <begin position="193"/>
        <end position="297"/>
    </location>
</feature>
<organism evidence="2 3">
    <name type="scientific">Favolaschia claudopus</name>
    <dbReference type="NCBI Taxonomy" id="2862362"/>
    <lineage>
        <taxon>Eukaryota</taxon>
        <taxon>Fungi</taxon>
        <taxon>Dikarya</taxon>
        <taxon>Basidiomycota</taxon>
        <taxon>Agaricomycotina</taxon>
        <taxon>Agaricomycetes</taxon>
        <taxon>Agaricomycetidae</taxon>
        <taxon>Agaricales</taxon>
        <taxon>Marasmiineae</taxon>
        <taxon>Mycenaceae</taxon>
        <taxon>Favolaschia</taxon>
    </lineage>
</organism>
<evidence type="ECO:0000259" key="1">
    <source>
        <dbReference type="Pfam" id="PF18803"/>
    </source>
</evidence>
<reference evidence="2 3" key="1">
    <citation type="journal article" date="2024" name="J Genomics">
        <title>Draft genome sequencing and assembly of Favolaschia claudopus CIRM-BRFM 2984 isolated from oak limbs.</title>
        <authorList>
            <person name="Navarro D."/>
            <person name="Drula E."/>
            <person name="Chaduli D."/>
            <person name="Cazenave R."/>
            <person name="Ahrendt S."/>
            <person name="Wang J."/>
            <person name="Lipzen A."/>
            <person name="Daum C."/>
            <person name="Barry K."/>
            <person name="Grigoriev I.V."/>
            <person name="Favel A."/>
            <person name="Rosso M.N."/>
            <person name="Martin F."/>
        </authorList>
    </citation>
    <scope>NUCLEOTIDE SEQUENCE [LARGE SCALE GENOMIC DNA]</scope>
    <source>
        <strain evidence="2 3">CIRM-BRFM 2984</strain>
    </source>
</reference>
<keyword evidence="3" id="KW-1185">Reference proteome</keyword>
<dbReference type="AlphaFoldDB" id="A0AAW0A389"/>
<accession>A0AAW0A389</accession>
<dbReference type="EMBL" id="JAWWNJ010000088">
    <property type="protein sequence ID" value="KAK7000635.1"/>
    <property type="molecule type" value="Genomic_DNA"/>
</dbReference>
<dbReference type="CDD" id="cd19757">
    <property type="entry name" value="Bbox1"/>
    <property type="match status" value="1"/>
</dbReference>
<dbReference type="Proteomes" id="UP001362999">
    <property type="component" value="Unassembled WGS sequence"/>
</dbReference>
<dbReference type="Pfam" id="PF18803">
    <property type="entry name" value="CxC2"/>
    <property type="match status" value="1"/>
</dbReference>
<protein>
    <submittedName>
        <fullName evidence="2">CxC2 domain-containing protein</fullName>
    </submittedName>
</protein>